<keyword evidence="2" id="KW-0812">Transmembrane</keyword>
<protein>
    <recommendedName>
        <fullName evidence="5">Glycosyltransferase family 69 protein</fullName>
    </recommendedName>
</protein>
<feature type="transmembrane region" description="Helical" evidence="2">
    <location>
        <begin position="120"/>
        <end position="147"/>
    </location>
</feature>
<dbReference type="PANTHER" id="PTHR34144:SF8">
    <property type="entry name" value="GLYCOSYLTRANSFERASE FAMILY 69 PROTEIN"/>
    <property type="match status" value="1"/>
</dbReference>
<keyword evidence="4" id="KW-1185">Reference proteome</keyword>
<feature type="compositionally biased region" description="Basic and acidic residues" evidence="1">
    <location>
        <begin position="25"/>
        <end position="35"/>
    </location>
</feature>
<evidence type="ECO:0000313" key="4">
    <source>
        <dbReference type="Proteomes" id="UP000701801"/>
    </source>
</evidence>
<dbReference type="InterPro" id="IPR021047">
    <property type="entry name" value="Mannosyltransferase_CMT1"/>
</dbReference>
<proteinExistence type="predicted"/>
<dbReference type="Pfam" id="PF11735">
    <property type="entry name" value="CAP59_mtransfer"/>
    <property type="match status" value="1"/>
</dbReference>
<reference evidence="3" key="1">
    <citation type="submission" date="2021-07" db="EMBL/GenBank/DDBJ databases">
        <authorList>
            <person name="Durling M."/>
        </authorList>
    </citation>
    <scope>NUCLEOTIDE SEQUENCE</scope>
</reference>
<dbReference type="OrthoDB" id="262547at2759"/>
<gene>
    <name evidence="3" type="ORF">HYALB_00005136</name>
</gene>
<accession>A0A9N9LU73</accession>
<name>A0A9N9LU73_9HELO</name>
<comment type="caution">
    <text evidence="3">The sequence shown here is derived from an EMBL/GenBank/DDBJ whole genome shotgun (WGS) entry which is preliminary data.</text>
</comment>
<feature type="region of interest" description="Disordered" evidence="1">
    <location>
        <begin position="17"/>
        <end position="42"/>
    </location>
</feature>
<dbReference type="Proteomes" id="UP000701801">
    <property type="component" value="Unassembled WGS sequence"/>
</dbReference>
<dbReference type="PANTHER" id="PTHR34144">
    <property type="entry name" value="CHROMOSOME 8, WHOLE GENOME SHOTGUN SEQUENCE"/>
    <property type="match status" value="1"/>
</dbReference>
<sequence length="567" mass="64150">MAPFDDRIRAETYELLPKTSLSSEKPGRDYDHEDALSSTKSHPGLAWEHPLPIGWPPRPDCLAFPRRWWSGDGYKTYKYRPSSSYLDEESISWGRVPFRGASRRLFHFVVPSDRRCTPRLVLWGLCKIVLGFLGVCVFMIVFTGVFLPSYARLPEHYQALERICLNSKRAGRGNIHGEKVFIAATLNDPHGSIVGGQWGSAVKELVDLLGPENVHLSVYENDPDHQAREALESLGGQLSCNTSLVMNHMSHDELPRVSLPDGEKRIKRIAFLSEVRNRALRPLQTNSSTKFDKLLYLNDVAFNPIDALHLLFSTNLDATGNAQYSAACAVDFMNPFKFYDRYASRDFEGHETGLPFYPWFTTAGKGQSRQDVLDQSDAVRVRSCWGGMVAFDASPFQNNIENLSSSTTLAKPSEEIEASPLRFRYETDPFWDASECCLVHADLTYLRYGLNTSISTGILMNPYVRVAYDPYTLSWLPYTRRIESLYPLIHNILNHALHMPAFNPRSWEQPGDRVLEKLWDIESASWKMVKKTIGPGRFCGRRSISVLNEFAGEGEKAFVTLPPPPGL</sequence>
<evidence type="ECO:0000256" key="2">
    <source>
        <dbReference type="SAM" id="Phobius"/>
    </source>
</evidence>
<evidence type="ECO:0000256" key="1">
    <source>
        <dbReference type="SAM" id="MobiDB-lite"/>
    </source>
</evidence>
<dbReference type="EMBL" id="CAJVRM010000463">
    <property type="protein sequence ID" value="CAG8981335.1"/>
    <property type="molecule type" value="Genomic_DNA"/>
</dbReference>
<keyword evidence="2" id="KW-0472">Membrane</keyword>
<dbReference type="AlphaFoldDB" id="A0A9N9LU73"/>
<evidence type="ECO:0000313" key="3">
    <source>
        <dbReference type="EMBL" id="CAG8981335.1"/>
    </source>
</evidence>
<keyword evidence="2" id="KW-1133">Transmembrane helix</keyword>
<organism evidence="3 4">
    <name type="scientific">Hymenoscyphus albidus</name>
    <dbReference type="NCBI Taxonomy" id="595503"/>
    <lineage>
        <taxon>Eukaryota</taxon>
        <taxon>Fungi</taxon>
        <taxon>Dikarya</taxon>
        <taxon>Ascomycota</taxon>
        <taxon>Pezizomycotina</taxon>
        <taxon>Leotiomycetes</taxon>
        <taxon>Helotiales</taxon>
        <taxon>Helotiaceae</taxon>
        <taxon>Hymenoscyphus</taxon>
    </lineage>
</organism>
<evidence type="ECO:0008006" key="5">
    <source>
        <dbReference type="Google" id="ProtNLM"/>
    </source>
</evidence>